<dbReference type="InterPro" id="IPR003593">
    <property type="entry name" value="AAA+_ATPase"/>
</dbReference>
<evidence type="ECO:0000256" key="5">
    <source>
        <dbReference type="ARBA" id="ARBA00022840"/>
    </source>
</evidence>
<sequence length="271" mass="29154">MTAFAQQRPVPAFRDEIPGVTSAPAREPAFRFEGVSKRFGDKTVLHGIDLSVAAGEFVAIVGKSGCGKSTLLRLLAGLEKPSGGRLHHAGDADARGDTRIMFQEPRLLPWARVLANVEVGLTGARLGSEGRDRAQGLLAEVGLADRAKEWPSVLSGGQRQRVALARALVGRPKILALDEPLGALDALTRIEMQQLLERIWRQQGFTAVLVTHDVSEAVALADRVIVIDSGRVALDLPIPVPRPRRRGSPELARLEGRLLDLLLGSTNGQES</sequence>
<comment type="similarity">
    <text evidence="1">Belongs to the ABC transporter superfamily.</text>
</comment>
<dbReference type="PROSITE" id="PS50893">
    <property type="entry name" value="ABC_TRANSPORTER_2"/>
    <property type="match status" value="1"/>
</dbReference>
<evidence type="ECO:0000259" key="8">
    <source>
        <dbReference type="PROSITE" id="PS50893"/>
    </source>
</evidence>
<evidence type="ECO:0000256" key="2">
    <source>
        <dbReference type="ARBA" id="ARBA00022448"/>
    </source>
</evidence>
<keyword evidence="7" id="KW-0472">Membrane</keyword>
<dbReference type="OrthoDB" id="9797536at2"/>
<dbReference type="RefSeq" id="WP_084564457.1">
    <property type="nucleotide sequence ID" value="NZ_FRXO01000004.1"/>
</dbReference>
<accession>A0A1M7ZKK9</accession>
<evidence type="ECO:0000256" key="7">
    <source>
        <dbReference type="ARBA" id="ARBA00023136"/>
    </source>
</evidence>
<dbReference type="Gene3D" id="3.40.50.300">
    <property type="entry name" value="P-loop containing nucleotide triphosphate hydrolases"/>
    <property type="match status" value="1"/>
</dbReference>
<evidence type="ECO:0000256" key="6">
    <source>
        <dbReference type="ARBA" id="ARBA00022967"/>
    </source>
</evidence>
<dbReference type="SMART" id="SM00382">
    <property type="entry name" value="AAA"/>
    <property type="match status" value="1"/>
</dbReference>
<keyword evidence="5 9" id="KW-0067">ATP-binding</keyword>
<evidence type="ECO:0000313" key="10">
    <source>
        <dbReference type="Proteomes" id="UP000186406"/>
    </source>
</evidence>
<proteinExistence type="inferred from homology"/>
<keyword evidence="6" id="KW-1278">Translocase</keyword>
<dbReference type="InterPro" id="IPR003439">
    <property type="entry name" value="ABC_transporter-like_ATP-bd"/>
</dbReference>
<keyword evidence="4" id="KW-0547">Nucleotide-binding</keyword>
<keyword evidence="10" id="KW-1185">Reference proteome</keyword>
<dbReference type="GO" id="GO:0016887">
    <property type="term" value="F:ATP hydrolysis activity"/>
    <property type="evidence" value="ECO:0007669"/>
    <property type="project" value="InterPro"/>
</dbReference>
<feature type="domain" description="ABC transporter" evidence="8">
    <location>
        <begin position="30"/>
        <end position="254"/>
    </location>
</feature>
<keyword evidence="2" id="KW-0813">Transport</keyword>
<dbReference type="CDD" id="cd03293">
    <property type="entry name" value="ABC_NrtD_SsuB_transporters"/>
    <property type="match status" value="1"/>
</dbReference>
<keyword evidence="3" id="KW-1003">Cell membrane</keyword>
<dbReference type="STRING" id="1123029.SAMN02745172_02090"/>
<dbReference type="SUPFAM" id="SSF52540">
    <property type="entry name" value="P-loop containing nucleoside triphosphate hydrolases"/>
    <property type="match status" value="1"/>
</dbReference>
<dbReference type="AlphaFoldDB" id="A0A1M7ZKK9"/>
<protein>
    <submittedName>
        <fullName evidence="9">Sulfonate transport system ATP-binding protein</fullName>
    </submittedName>
</protein>
<dbReference type="Pfam" id="PF00005">
    <property type="entry name" value="ABC_tran"/>
    <property type="match status" value="1"/>
</dbReference>
<evidence type="ECO:0000256" key="4">
    <source>
        <dbReference type="ARBA" id="ARBA00022741"/>
    </source>
</evidence>
<reference evidence="9 10" key="1">
    <citation type="submission" date="2016-12" db="EMBL/GenBank/DDBJ databases">
        <authorList>
            <person name="Song W.-J."/>
            <person name="Kurnit D.M."/>
        </authorList>
    </citation>
    <scope>NUCLEOTIDE SEQUENCE [LARGE SCALE GENOMIC DNA]</scope>
    <source>
        <strain evidence="9 10">DSM 19599</strain>
    </source>
</reference>
<evidence type="ECO:0000256" key="3">
    <source>
        <dbReference type="ARBA" id="ARBA00022475"/>
    </source>
</evidence>
<dbReference type="EMBL" id="FRXO01000004">
    <property type="protein sequence ID" value="SHO65445.1"/>
    <property type="molecule type" value="Genomic_DNA"/>
</dbReference>
<gene>
    <name evidence="9" type="ORF">SAMN02745172_02090</name>
</gene>
<dbReference type="GO" id="GO:0005524">
    <property type="term" value="F:ATP binding"/>
    <property type="evidence" value="ECO:0007669"/>
    <property type="project" value="UniProtKB-KW"/>
</dbReference>
<organism evidence="9 10">
    <name type="scientific">Pseudoxanthobacter soli DSM 19599</name>
    <dbReference type="NCBI Taxonomy" id="1123029"/>
    <lineage>
        <taxon>Bacteria</taxon>
        <taxon>Pseudomonadati</taxon>
        <taxon>Pseudomonadota</taxon>
        <taxon>Alphaproteobacteria</taxon>
        <taxon>Hyphomicrobiales</taxon>
        <taxon>Segnochrobactraceae</taxon>
        <taxon>Pseudoxanthobacter</taxon>
    </lineage>
</organism>
<name>A0A1M7ZKK9_9HYPH</name>
<dbReference type="InterPro" id="IPR027417">
    <property type="entry name" value="P-loop_NTPase"/>
</dbReference>
<dbReference type="PROSITE" id="PS00211">
    <property type="entry name" value="ABC_TRANSPORTER_1"/>
    <property type="match status" value="1"/>
</dbReference>
<dbReference type="Proteomes" id="UP000186406">
    <property type="component" value="Unassembled WGS sequence"/>
</dbReference>
<evidence type="ECO:0000256" key="1">
    <source>
        <dbReference type="ARBA" id="ARBA00005417"/>
    </source>
</evidence>
<dbReference type="PANTHER" id="PTHR42788">
    <property type="entry name" value="TAURINE IMPORT ATP-BINDING PROTEIN-RELATED"/>
    <property type="match status" value="1"/>
</dbReference>
<evidence type="ECO:0000313" key="9">
    <source>
        <dbReference type="EMBL" id="SHO65445.1"/>
    </source>
</evidence>
<dbReference type="InterPro" id="IPR017871">
    <property type="entry name" value="ABC_transporter-like_CS"/>
</dbReference>
<dbReference type="InterPro" id="IPR050166">
    <property type="entry name" value="ABC_transporter_ATP-bind"/>
</dbReference>
<dbReference type="PANTHER" id="PTHR42788:SF17">
    <property type="entry name" value="ALIPHATIC SULFONATES IMPORT ATP-BINDING PROTEIN SSUB"/>
    <property type="match status" value="1"/>
</dbReference>